<comment type="catalytic activity">
    <reaction evidence="4">
        <text>Hydrolysis of (1-&gt;4)-beta-linkages between N-acetylmuramic acid and N-acetyl-D-glucosamine residues in a peptidoglycan and between N-acetyl-D-glucosamine residues in chitodextrins.</text>
        <dbReference type="EC" id="3.2.1.17"/>
    </reaction>
</comment>
<reference evidence="5 6" key="1">
    <citation type="submission" date="2019-12" db="EMBL/GenBank/DDBJ databases">
        <title>Genomic-based taxomic classification of the family Erythrobacteraceae.</title>
        <authorList>
            <person name="Xu L."/>
        </authorList>
    </citation>
    <scope>NUCLEOTIDE SEQUENCE [LARGE SCALE GENOMIC DNA]</scope>
    <source>
        <strain evidence="5 6">JCM 16339</strain>
    </source>
</reference>
<dbReference type="Proteomes" id="UP000435243">
    <property type="component" value="Unassembled WGS sequence"/>
</dbReference>
<keyword evidence="6" id="KW-1185">Reference proteome</keyword>
<gene>
    <name evidence="5" type="ORF">GRI32_08395</name>
</gene>
<accession>A0A844ZLX4</accession>
<comment type="caution">
    <text evidence="5">The sequence shown here is derived from an EMBL/GenBank/DDBJ whole genome shotgun (WGS) entry which is preliminary data.</text>
</comment>
<dbReference type="CDD" id="cd00737">
    <property type="entry name" value="lyz_endolysin_autolysin"/>
    <property type="match status" value="1"/>
</dbReference>
<dbReference type="AlphaFoldDB" id="A0A844ZLX4"/>
<protein>
    <recommendedName>
        <fullName evidence="4">Lysozyme</fullName>
        <ecNumber evidence="4">3.2.1.17</ecNumber>
    </recommendedName>
</protein>
<dbReference type="EMBL" id="WTYY01000004">
    <property type="protein sequence ID" value="MXO88758.1"/>
    <property type="molecule type" value="Genomic_DNA"/>
</dbReference>
<sequence>MTDIRKPIFDAVRAAGKSGLFNDSAKITALDALLDDFGIPKSEPAVTDVTLKILLEIAKHEGIVPEAYKDSVGVWTWGIGVTNASGHQVYPRYKDNPQTLPYTLKVAVWLMRQKYLPPVLAAFEDCNLTENELGAALSFQYNTGGIARATWVKQVVAGQLAEARVSILNWNKPPEILGRRKAERDLFFDGKWAGDGKALVYGVAKPSYHPKGAVNTDITAAAREALKP</sequence>
<dbReference type="Pfam" id="PF00959">
    <property type="entry name" value="Phage_lysozyme"/>
    <property type="match status" value="1"/>
</dbReference>
<dbReference type="InterPro" id="IPR033907">
    <property type="entry name" value="Endolysin_autolysin"/>
</dbReference>
<evidence type="ECO:0000256" key="1">
    <source>
        <dbReference type="ARBA" id="ARBA00022529"/>
    </source>
</evidence>
<dbReference type="SUPFAM" id="SSF53955">
    <property type="entry name" value="Lysozyme-like"/>
    <property type="match status" value="1"/>
</dbReference>
<evidence type="ECO:0000256" key="3">
    <source>
        <dbReference type="ARBA" id="ARBA00023200"/>
    </source>
</evidence>
<dbReference type="GO" id="GO:0003796">
    <property type="term" value="F:lysozyme activity"/>
    <property type="evidence" value="ECO:0007669"/>
    <property type="project" value="UniProtKB-EC"/>
</dbReference>
<comment type="similarity">
    <text evidence="4">Belongs to the glycosyl hydrolase 24 family.</text>
</comment>
<evidence type="ECO:0000256" key="2">
    <source>
        <dbReference type="ARBA" id="ARBA00022638"/>
    </source>
</evidence>
<dbReference type="EC" id="3.2.1.17" evidence="4"/>
<evidence type="ECO:0000313" key="5">
    <source>
        <dbReference type="EMBL" id="MXO88758.1"/>
    </source>
</evidence>
<dbReference type="Gene3D" id="1.10.530.40">
    <property type="match status" value="1"/>
</dbReference>
<organism evidence="5 6">
    <name type="scientific">Alteraurantiacibacter aestuarii</name>
    <dbReference type="NCBI Taxonomy" id="650004"/>
    <lineage>
        <taxon>Bacteria</taxon>
        <taxon>Pseudomonadati</taxon>
        <taxon>Pseudomonadota</taxon>
        <taxon>Alphaproteobacteria</taxon>
        <taxon>Sphingomonadales</taxon>
        <taxon>Erythrobacteraceae</taxon>
        <taxon>Alteraurantiacibacter</taxon>
    </lineage>
</organism>
<dbReference type="InterPro" id="IPR051018">
    <property type="entry name" value="Bacteriophage_GH24"/>
</dbReference>
<dbReference type="PANTHER" id="PTHR38107:SF3">
    <property type="entry name" value="LYSOZYME RRRD-RELATED"/>
    <property type="match status" value="1"/>
</dbReference>
<keyword evidence="3" id="KW-1035">Host cytoplasm</keyword>
<name>A0A844ZLX4_9SPHN</name>
<keyword evidence="4" id="KW-0378">Hydrolase</keyword>
<dbReference type="InterPro" id="IPR002196">
    <property type="entry name" value="Glyco_hydro_24"/>
</dbReference>
<dbReference type="InterPro" id="IPR023347">
    <property type="entry name" value="Lysozyme_dom_sf"/>
</dbReference>
<evidence type="ECO:0000313" key="6">
    <source>
        <dbReference type="Proteomes" id="UP000435243"/>
    </source>
</evidence>
<keyword evidence="1 4" id="KW-0929">Antimicrobial</keyword>
<dbReference type="GO" id="GO:0009253">
    <property type="term" value="P:peptidoglycan catabolic process"/>
    <property type="evidence" value="ECO:0007669"/>
    <property type="project" value="InterPro"/>
</dbReference>
<dbReference type="RefSeq" id="WP_160591178.1">
    <property type="nucleotide sequence ID" value="NZ_BAAAFP010000003.1"/>
</dbReference>
<evidence type="ECO:0000256" key="4">
    <source>
        <dbReference type="RuleBase" id="RU003788"/>
    </source>
</evidence>
<proteinExistence type="inferred from homology"/>
<dbReference type="GO" id="GO:0016998">
    <property type="term" value="P:cell wall macromolecule catabolic process"/>
    <property type="evidence" value="ECO:0007669"/>
    <property type="project" value="InterPro"/>
</dbReference>
<dbReference type="GO" id="GO:0042742">
    <property type="term" value="P:defense response to bacterium"/>
    <property type="evidence" value="ECO:0007669"/>
    <property type="project" value="UniProtKB-KW"/>
</dbReference>
<dbReference type="GO" id="GO:0031640">
    <property type="term" value="P:killing of cells of another organism"/>
    <property type="evidence" value="ECO:0007669"/>
    <property type="project" value="UniProtKB-KW"/>
</dbReference>
<dbReference type="OrthoDB" id="5327667at2"/>
<keyword evidence="2 4" id="KW-0081">Bacteriolytic enzyme</keyword>
<dbReference type="PANTHER" id="PTHR38107">
    <property type="match status" value="1"/>
</dbReference>
<keyword evidence="4" id="KW-0326">Glycosidase</keyword>
<dbReference type="InterPro" id="IPR023346">
    <property type="entry name" value="Lysozyme-like_dom_sf"/>
</dbReference>